<evidence type="ECO:0000313" key="2">
    <source>
        <dbReference type="RefSeq" id="XP_017302536.1"/>
    </source>
</evidence>
<accession>A0A1S4EK45</accession>
<organism evidence="1 2">
    <name type="scientific">Diaphorina citri</name>
    <name type="common">Asian citrus psyllid</name>
    <dbReference type="NCBI Taxonomy" id="121845"/>
    <lineage>
        <taxon>Eukaryota</taxon>
        <taxon>Metazoa</taxon>
        <taxon>Ecdysozoa</taxon>
        <taxon>Arthropoda</taxon>
        <taxon>Hexapoda</taxon>
        <taxon>Insecta</taxon>
        <taxon>Pterygota</taxon>
        <taxon>Neoptera</taxon>
        <taxon>Paraneoptera</taxon>
        <taxon>Hemiptera</taxon>
        <taxon>Sternorrhyncha</taxon>
        <taxon>Psylloidea</taxon>
        <taxon>Psyllidae</taxon>
        <taxon>Diaphorininae</taxon>
        <taxon>Diaphorina</taxon>
    </lineage>
</organism>
<evidence type="ECO:0000313" key="1">
    <source>
        <dbReference type="Proteomes" id="UP000079169"/>
    </source>
</evidence>
<keyword evidence="1" id="KW-1185">Reference proteome</keyword>
<dbReference type="KEGG" id="dci:108253315"/>
<proteinExistence type="predicted"/>
<sequence length="138" mass="15569">MKHTTQPVSIVFYLLSTLFITSTIAKYINWVEYPIDQAPQGFPVINLTKYDGIELCAANGTNTLCVTEFLTYIEHESKQSFRATCETDDIGDIALGIVPVCWLRQKVYDWKSASKKTGFQMQFYNADGACLVRYAGNC</sequence>
<dbReference type="PaxDb" id="121845-A0A1S4EK45"/>
<dbReference type="GeneID" id="108253315"/>
<name>A0A1S4EK45_DIACI</name>
<dbReference type="RefSeq" id="XP_017302536.1">
    <property type="nucleotide sequence ID" value="XM_017447047.2"/>
</dbReference>
<gene>
    <name evidence="2" type="primary">LOC108253315</name>
</gene>
<reference evidence="2" key="1">
    <citation type="submission" date="2025-08" db="UniProtKB">
        <authorList>
            <consortium name="RefSeq"/>
        </authorList>
    </citation>
    <scope>IDENTIFICATION</scope>
</reference>
<protein>
    <submittedName>
        <fullName evidence="2">Uncharacterized protein LOC108253315</fullName>
    </submittedName>
</protein>
<dbReference type="Proteomes" id="UP000079169">
    <property type="component" value="Unplaced"/>
</dbReference>
<dbReference type="AlphaFoldDB" id="A0A1S4EK45"/>